<keyword evidence="6" id="KW-1185">Reference proteome</keyword>
<dbReference type="InterPro" id="IPR050090">
    <property type="entry name" value="Tyrosine_recombinase_XerCD"/>
</dbReference>
<keyword evidence="1" id="KW-0229">DNA integration</keyword>
<dbReference type="CDD" id="cd00796">
    <property type="entry name" value="INT_Rci_Hp1_C"/>
    <property type="match status" value="1"/>
</dbReference>
<evidence type="ECO:0000256" key="3">
    <source>
        <dbReference type="ARBA" id="ARBA00023172"/>
    </source>
</evidence>
<dbReference type="Gene3D" id="1.10.150.130">
    <property type="match status" value="1"/>
</dbReference>
<name>A0A5E4RN38_9BURK</name>
<dbReference type="EMBL" id="CABPSK010000001">
    <property type="protein sequence ID" value="VVD64383.1"/>
    <property type="molecule type" value="Genomic_DNA"/>
</dbReference>
<keyword evidence="3" id="KW-0233">DNA recombination</keyword>
<dbReference type="InterPro" id="IPR002104">
    <property type="entry name" value="Integrase_catalytic"/>
</dbReference>
<accession>A0A5E4RN38</accession>
<protein>
    <submittedName>
        <fullName evidence="5">Site-specific integrase</fullName>
    </submittedName>
</protein>
<dbReference type="Proteomes" id="UP000366945">
    <property type="component" value="Unassembled WGS sequence"/>
</dbReference>
<dbReference type="OrthoDB" id="662444at2"/>
<dbReference type="Pfam" id="PF00589">
    <property type="entry name" value="Phage_integrase"/>
    <property type="match status" value="1"/>
</dbReference>
<dbReference type="RefSeq" id="WP_150677707.1">
    <property type="nucleotide sequence ID" value="NZ_CABPSK010000001.1"/>
</dbReference>
<evidence type="ECO:0000313" key="6">
    <source>
        <dbReference type="Proteomes" id="UP000366945"/>
    </source>
</evidence>
<proteinExistence type="predicted"/>
<evidence type="ECO:0000256" key="2">
    <source>
        <dbReference type="ARBA" id="ARBA00023125"/>
    </source>
</evidence>
<dbReference type="InterPro" id="IPR011010">
    <property type="entry name" value="DNA_brk_join_enz"/>
</dbReference>
<dbReference type="GO" id="GO:0006310">
    <property type="term" value="P:DNA recombination"/>
    <property type="evidence" value="ECO:0007669"/>
    <property type="project" value="UniProtKB-KW"/>
</dbReference>
<dbReference type="SUPFAM" id="SSF56349">
    <property type="entry name" value="DNA breaking-rejoining enzymes"/>
    <property type="match status" value="1"/>
</dbReference>
<dbReference type="Gene3D" id="1.10.443.10">
    <property type="entry name" value="Intergrase catalytic core"/>
    <property type="match status" value="1"/>
</dbReference>
<dbReference type="PANTHER" id="PTHR30349:SF94">
    <property type="entry name" value="INTEGRASE_RECOMBINASE HI_1414-RELATED"/>
    <property type="match status" value="1"/>
</dbReference>
<dbReference type="GeneID" id="300402342"/>
<feature type="domain" description="Tyr recombinase" evidence="4">
    <location>
        <begin position="161"/>
        <end position="334"/>
    </location>
</feature>
<dbReference type="InterPro" id="IPR010998">
    <property type="entry name" value="Integrase_recombinase_N"/>
</dbReference>
<dbReference type="AlphaFoldDB" id="A0A5E4RN38"/>
<sequence>MASIQKVVKGWRAQLMVNGERDSRTFDTKAAAQAWCAQRETEMRSIASGSGSKTLTVGDVLKEYELKVSPTKRGARWEKLRLPLIGSKVVNGRKFADIRLAELRPSHVAAWRDVRMREVSGSSTSREMSLMSHAFQVARKEWGWLVTDPMTEVKRPPEPPGRERLISTEEIETLLASMGYEEGLPVEKPMQRVAVAFLFAIETAMRSSEILTLTVQSVNYKGKFARLPMTKNGTARSVPLSSRAIDLLRMLPSVPKGEPLFALSTSSRDALFRKARDRAEIPDVTFHDTRHEAITRLAKKLQPLDLARMTGHRNISELMTYYNATATEIAGRLG</sequence>
<dbReference type="GO" id="GO:0003677">
    <property type="term" value="F:DNA binding"/>
    <property type="evidence" value="ECO:0007669"/>
    <property type="project" value="UniProtKB-KW"/>
</dbReference>
<dbReference type="PANTHER" id="PTHR30349">
    <property type="entry name" value="PHAGE INTEGRASE-RELATED"/>
    <property type="match status" value="1"/>
</dbReference>
<keyword evidence="2" id="KW-0238">DNA-binding</keyword>
<gene>
    <name evidence="5" type="ORF">PPN31114_00270</name>
</gene>
<dbReference type="PROSITE" id="PS51898">
    <property type="entry name" value="TYR_RECOMBINASE"/>
    <property type="match status" value="1"/>
</dbReference>
<evidence type="ECO:0000313" key="5">
    <source>
        <dbReference type="EMBL" id="VVD64383.1"/>
    </source>
</evidence>
<dbReference type="GO" id="GO:0015074">
    <property type="term" value="P:DNA integration"/>
    <property type="evidence" value="ECO:0007669"/>
    <property type="project" value="UniProtKB-KW"/>
</dbReference>
<dbReference type="InterPro" id="IPR013762">
    <property type="entry name" value="Integrase-like_cat_sf"/>
</dbReference>
<reference evidence="5 6" key="1">
    <citation type="submission" date="2019-08" db="EMBL/GenBank/DDBJ databases">
        <authorList>
            <person name="Peeters C."/>
        </authorList>
    </citation>
    <scope>NUCLEOTIDE SEQUENCE [LARGE SCALE GENOMIC DNA]</scope>
    <source>
        <strain evidence="5 6">LMG 31114</strain>
    </source>
</reference>
<evidence type="ECO:0000256" key="1">
    <source>
        <dbReference type="ARBA" id="ARBA00022908"/>
    </source>
</evidence>
<evidence type="ECO:0000259" key="4">
    <source>
        <dbReference type="PROSITE" id="PS51898"/>
    </source>
</evidence>
<organism evidence="5 6">
    <name type="scientific">Pandoraea pneumonica</name>
    <dbReference type="NCBI Taxonomy" id="2508299"/>
    <lineage>
        <taxon>Bacteria</taxon>
        <taxon>Pseudomonadati</taxon>
        <taxon>Pseudomonadota</taxon>
        <taxon>Betaproteobacteria</taxon>
        <taxon>Burkholderiales</taxon>
        <taxon>Burkholderiaceae</taxon>
        <taxon>Pandoraea</taxon>
    </lineage>
</organism>